<sequence length="156" mass="16725">MEIIFGKDHGFIRVLQQEADGHEGEALLGVGVDRHPPRVTLVHVGPAHAEHAGDTGPTQVNVQDADLRNRLRCSMTSCSVRGHRLQVSSRSLTFLPACLSASASSVVMVLLPTPPFPDRTSTTWRTCDRFPSGTTETGGQFSSSDAGTPMGYVLLV</sequence>
<keyword evidence="2" id="KW-1185">Reference proteome</keyword>
<accession>A0A4Z2FPT0</accession>
<evidence type="ECO:0000313" key="2">
    <source>
        <dbReference type="Proteomes" id="UP000314294"/>
    </source>
</evidence>
<organism evidence="1 2">
    <name type="scientific">Liparis tanakae</name>
    <name type="common">Tanaka's snailfish</name>
    <dbReference type="NCBI Taxonomy" id="230148"/>
    <lineage>
        <taxon>Eukaryota</taxon>
        <taxon>Metazoa</taxon>
        <taxon>Chordata</taxon>
        <taxon>Craniata</taxon>
        <taxon>Vertebrata</taxon>
        <taxon>Euteleostomi</taxon>
        <taxon>Actinopterygii</taxon>
        <taxon>Neopterygii</taxon>
        <taxon>Teleostei</taxon>
        <taxon>Neoteleostei</taxon>
        <taxon>Acanthomorphata</taxon>
        <taxon>Eupercaria</taxon>
        <taxon>Perciformes</taxon>
        <taxon>Cottioidei</taxon>
        <taxon>Cottales</taxon>
        <taxon>Liparidae</taxon>
        <taxon>Liparis</taxon>
    </lineage>
</organism>
<dbReference type="Proteomes" id="UP000314294">
    <property type="component" value="Unassembled WGS sequence"/>
</dbReference>
<evidence type="ECO:0000313" key="1">
    <source>
        <dbReference type="EMBL" id="TNN42774.1"/>
    </source>
</evidence>
<proteinExistence type="predicted"/>
<reference evidence="1 2" key="1">
    <citation type="submission" date="2019-03" db="EMBL/GenBank/DDBJ databases">
        <title>First draft genome of Liparis tanakae, snailfish: a comprehensive survey of snailfish specific genes.</title>
        <authorList>
            <person name="Kim W."/>
            <person name="Song I."/>
            <person name="Jeong J.-H."/>
            <person name="Kim D."/>
            <person name="Kim S."/>
            <person name="Ryu S."/>
            <person name="Song J.Y."/>
            <person name="Lee S.K."/>
        </authorList>
    </citation>
    <scope>NUCLEOTIDE SEQUENCE [LARGE SCALE GENOMIC DNA]</scope>
    <source>
        <tissue evidence="1">Muscle</tissue>
    </source>
</reference>
<dbReference type="AlphaFoldDB" id="A0A4Z2FPT0"/>
<comment type="caution">
    <text evidence="1">The sequence shown here is derived from an EMBL/GenBank/DDBJ whole genome shotgun (WGS) entry which is preliminary data.</text>
</comment>
<protein>
    <submittedName>
        <fullName evidence="1">Uncharacterized protein</fullName>
    </submittedName>
</protein>
<gene>
    <name evidence="1" type="ORF">EYF80_047033</name>
</gene>
<name>A0A4Z2FPT0_9TELE</name>
<dbReference type="EMBL" id="SRLO01001014">
    <property type="protein sequence ID" value="TNN42774.1"/>
    <property type="molecule type" value="Genomic_DNA"/>
</dbReference>